<evidence type="ECO:0000313" key="10">
    <source>
        <dbReference type="Proteomes" id="UP001200470"/>
    </source>
</evidence>
<dbReference type="SUPFAM" id="SSF52540">
    <property type="entry name" value="P-loop containing nucleoside triphosphate hydrolases"/>
    <property type="match status" value="1"/>
</dbReference>
<dbReference type="Pfam" id="PF07683">
    <property type="entry name" value="CobW_C"/>
    <property type="match status" value="1"/>
</dbReference>
<keyword evidence="3" id="KW-0143">Chaperone</keyword>
<proteinExistence type="inferred from homology"/>
<evidence type="ECO:0000256" key="7">
    <source>
        <dbReference type="SAM" id="MobiDB-lite"/>
    </source>
</evidence>
<dbReference type="Gene3D" id="3.40.50.300">
    <property type="entry name" value="P-loop containing nucleotide triphosphate hydrolases"/>
    <property type="match status" value="1"/>
</dbReference>
<dbReference type="InterPro" id="IPR051927">
    <property type="entry name" value="Zn_Chap_cDPG_Synth"/>
</dbReference>
<feature type="domain" description="CobW C-terminal" evidence="8">
    <location>
        <begin position="306"/>
        <end position="422"/>
    </location>
</feature>
<evidence type="ECO:0000313" key="9">
    <source>
        <dbReference type="EMBL" id="MCF2563985.1"/>
    </source>
</evidence>
<reference evidence="9 10" key="1">
    <citation type="submission" date="2020-12" db="EMBL/GenBank/DDBJ databases">
        <title>Whole genome sequences of gut porcine anaerobes.</title>
        <authorList>
            <person name="Kubasova T."/>
            <person name="Jahodarova E."/>
            <person name="Rychlik I."/>
        </authorList>
    </citation>
    <scope>NUCLEOTIDE SEQUENCE [LARGE SCALE GENOMIC DNA]</scope>
    <source>
        <strain evidence="9 10">An925</strain>
    </source>
</reference>
<evidence type="ECO:0000256" key="5">
    <source>
        <dbReference type="ARBA" id="ARBA00045658"/>
    </source>
</evidence>
<accession>A0ABS9CFX0</accession>
<organism evidence="9 10">
    <name type="scientific">Xylanibacter brevis</name>
    <dbReference type="NCBI Taxonomy" id="83231"/>
    <lineage>
        <taxon>Bacteria</taxon>
        <taxon>Pseudomonadati</taxon>
        <taxon>Bacteroidota</taxon>
        <taxon>Bacteroidia</taxon>
        <taxon>Bacteroidales</taxon>
        <taxon>Prevotellaceae</taxon>
        <taxon>Xylanibacter</taxon>
    </lineage>
</organism>
<feature type="compositionally biased region" description="Basic residues" evidence="7">
    <location>
        <begin position="286"/>
        <end position="296"/>
    </location>
</feature>
<dbReference type="PANTHER" id="PTHR43603:SF1">
    <property type="entry name" value="ZINC-REGULATED GTPASE METALLOPROTEIN ACTIVATOR 1"/>
    <property type="match status" value="1"/>
</dbReference>
<dbReference type="CDD" id="cd03112">
    <property type="entry name" value="CobW-like"/>
    <property type="match status" value="1"/>
</dbReference>
<evidence type="ECO:0000256" key="2">
    <source>
        <dbReference type="ARBA" id="ARBA00022801"/>
    </source>
</evidence>
<dbReference type="InterPro" id="IPR036627">
    <property type="entry name" value="CobW-likC_sf"/>
</dbReference>
<comment type="catalytic activity">
    <reaction evidence="6">
        <text>GTP + H2O = GDP + phosphate + H(+)</text>
        <dbReference type="Rhea" id="RHEA:19669"/>
        <dbReference type="ChEBI" id="CHEBI:15377"/>
        <dbReference type="ChEBI" id="CHEBI:15378"/>
        <dbReference type="ChEBI" id="CHEBI:37565"/>
        <dbReference type="ChEBI" id="CHEBI:43474"/>
        <dbReference type="ChEBI" id="CHEBI:58189"/>
    </reaction>
    <physiologicalReaction direction="left-to-right" evidence="6">
        <dbReference type="Rhea" id="RHEA:19670"/>
    </physiologicalReaction>
</comment>
<name>A0ABS9CFX0_9BACT</name>
<keyword evidence="2" id="KW-0378">Hydrolase</keyword>
<dbReference type="SMART" id="SM00833">
    <property type="entry name" value="CobW_C"/>
    <property type="match status" value="1"/>
</dbReference>
<keyword evidence="1" id="KW-0547">Nucleotide-binding</keyword>
<protein>
    <submittedName>
        <fullName evidence="9">GTP-binding protein</fullName>
    </submittedName>
</protein>
<evidence type="ECO:0000256" key="4">
    <source>
        <dbReference type="ARBA" id="ARBA00034320"/>
    </source>
</evidence>
<comment type="similarity">
    <text evidence="4">Belongs to the SIMIBI class G3E GTPase family. ZNG1 subfamily.</text>
</comment>
<comment type="caution">
    <text evidence="9">The sequence shown here is derived from an EMBL/GenBank/DDBJ whole genome shotgun (WGS) entry which is preliminary data.</text>
</comment>
<evidence type="ECO:0000256" key="3">
    <source>
        <dbReference type="ARBA" id="ARBA00023186"/>
    </source>
</evidence>
<dbReference type="Gene3D" id="3.30.1220.10">
    <property type="entry name" value="CobW-like, C-terminal domain"/>
    <property type="match status" value="1"/>
</dbReference>
<dbReference type="SUPFAM" id="SSF90002">
    <property type="entry name" value="Hypothetical protein YjiA, C-terminal domain"/>
    <property type="match status" value="1"/>
</dbReference>
<evidence type="ECO:0000256" key="6">
    <source>
        <dbReference type="ARBA" id="ARBA00049117"/>
    </source>
</evidence>
<keyword evidence="10" id="KW-1185">Reference proteome</keyword>
<evidence type="ECO:0000256" key="1">
    <source>
        <dbReference type="ARBA" id="ARBA00022741"/>
    </source>
</evidence>
<dbReference type="InterPro" id="IPR011629">
    <property type="entry name" value="CobW-like_C"/>
</dbReference>
<dbReference type="InterPro" id="IPR003495">
    <property type="entry name" value="CobW/HypB/UreG_nucleotide-bd"/>
</dbReference>
<gene>
    <name evidence="9" type="ORF">I6E12_07665</name>
</gene>
<dbReference type="Proteomes" id="UP001200470">
    <property type="component" value="Unassembled WGS sequence"/>
</dbReference>
<dbReference type="EMBL" id="JADYTN010000015">
    <property type="protein sequence ID" value="MCF2563985.1"/>
    <property type="molecule type" value="Genomic_DNA"/>
</dbReference>
<dbReference type="RefSeq" id="WP_301638156.1">
    <property type="nucleotide sequence ID" value="NZ_JADYTN010000015.1"/>
</dbReference>
<dbReference type="Pfam" id="PF02492">
    <property type="entry name" value="cobW"/>
    <property type="match status" value="1"/>
</dbReference>
<dbReference type="PANTHER" id="PTHR43603">
    <property type="entry name" value="COBW DOMAIN-CONTAINING PROTEIN DDB_G0274527"/>
    <property type="match status" value="1"/>
</dbReference>
<comment type="function">
    <text evidence="5">Zinc chaperone that directly transfers zinc cofactor to target proteins, thereby activating them. Zinc is transferred from the CXCC motif in the GTPase domain to the zinc binding site in target proteins in a process requiring GTP hydrolysis.</text>
</comment>
<dbReference type="InterPro" id="IPR027417">
    <property type="entry name" value="P-loop_NTPase"/>
</dbReference>
<evidence type="ECO:0000259" key="8">
    <source>
        <dbReference type="SMART" id="SM00833"/>
    </source>
</evidence>
<sequence>MNKKELPVLLLTGYLGSGKTTLLNRILTNKKGIKFAVVVNDIGEVNIDANLIQQGGVVNQKDDSLVALQNGCICCTLKMDLVEQLKDIAAMQRFDYIVIEASGICEPAPIAQTICSIPTLGPEYTKDAILRLDSIVTVVDALRMRDEFGSGEALTSQNIGEEDIENLVIQQIEFCNTILLNKASEVSAEELEKIKQIIRALQPKAEIITCDYGDVDLDKLVNTHGFDFDAVATSAAWIDEIEHHHEDDDDDEEEHHHHHHDDDDDDEEEHHHHHHDDDDDDEDEHHHHHHHHHHDHKGGEVEEYGIGSFVYYARKPFDINYFDNFVARQWPKGVIRCKGICWFVDEPDRCYVFEQAGRQMGLQGAGQWYATMPEDELRDMMAMNEDLRRDWNPMYGDRMQKLVFIGQHMDRKAITDALDFCLSDKVTW</sequence>
<feature type="region of interest" description="Disordered" evidence="7">
    <location>
        <begin position="245"/>
        <end position="300"/>
    </location>
</feature>